<keyword evidence="2" id="KW-0560">Oxidoreductase</keyword>
<dbReference type="SUPFAM" id="SSF52218">
    <property type="entry name" value="Flavoproteins"/>
    <property type="match status" value="1"/>
</dbReference>
<dbReference type="EMBL" id="CP093366">
    <property type="protein sequence ID" value="UQS81443.1"/>
    <property type="molecule type" value="Genomic_DNA"/>
</dbReference>
<gene>
    <name evidence="4" type="ORF">MOO45_04245</name>
</gene>
<feature type="domain" description="Flavodoxin-like fold" evidence="3">
    <location>
        <begin position="1"/>
        <end position="166"/>
    </location>
</feature>
<dbReference type="Proteomes" id="UP000831495">
    <property type="component" value="Chromosome"/>
</dbReference>
<dbReference type="PANTHER" id="PTHR10204:SF34">
    <property type="entry name" value="NAD(P)H DEHYDROGENASE [QUINONE] 1 ISOFORM 1"/>
    <property type="match status" value="1"/>
</dbReference>
<organism evidence="4 5">
    <name type="scientific">Bombilactobacillus folatiphilus</name>
    <dbReference type="NCBI Taxonomy" id="2923362"/>
    <lineage>
        <taxon>Bacteria</taxon>
        <taxon>Bacillati</taxon>
        <taxon>Bacillota</taxon>
        <taxon>Bacilli</taxon>
        <taxon>Lactobacillales</taxon>
        <taxon>Lactobacillaceae</taxon>
        <taxon>Bombilactobacillus</taxon>
    </lineage>
</organism>
<name>A0ABY4P6Y0_9LACO</name>
<protein>
    <submittedName>
        <fullName evidence="4">NAD(P)H-dependent oxidoreductase</fullName>
    </submittedName>
</protein>
<evidence type="ECO:0000259" key="3">
    <source>
        <dbReference type="Pfam" id="PF02525"/>
    </source>
</evidence>
<keyword evidence="5" id="KW-1185">Reference proteome</keyword>
<evidence type="ECO:0000256" key="1">
    <source>
        <dbReference type="ARBA" id="ARBA00006252"/>
    </source>
</evidence>
<proteinExistence type="inferred from homology"/>
<reference evidence="4" key="1">
    <citation type="journal article" date="2022" name="Int. J. Syst. Evol. Microbiol.">
        <title>Apilactobacillus apisilvae sp. nov., Nicolia spurrieriana gen. nov. sp. nov., Bombilactobacillus folatiphilus sp. nov. and Bombilactobacillus thymidiniphilus sp. nov., four new lactic acid bacterial isolates from stingless bees Tetragonula carbonaria and Austroplebeia australis.</title>
        <authorList>
            <person name="Oliphant S.A."/>
            <person name="Watson-Haigh N.S."/>
            <person name="Sumby K.M."/>
            <person name="Gardner J."/>
            <person name="Groom S."/>
            <person name="Jiranek V."/>
        </authorList>
    </citation>
    <scope>NUCLEOTIDE SEQUENCE</scope>
    <source>
        <strain evidence="4">SG4_D2</strain>
    </source>
</reference>
<evidence type="ECO:0000313" key="4">
    <source>
        <dbReference type="EMBL" id="UQS81443.1"/>
    </source>
</evidence>
<dbReference type="InterPro" id="IPR029039">
    <property type="entry name" value="Flavoprotein-like_sf"/>
</dbReference>
<dbReference type="InterPro" id="IPR051545">
    <property type="entry name" value="NAD(P)H_dehydrogenase_qn"/>
</dbReference>
<dbReference type="InterPro" id="IPR003680">
    <property type="entry name" value="Flavodoxin_fold"/>
</dbReference>
<comment type="similarity">
    <text evidence="1">Belongs to the NAD(P)H dehydrogenase (quinone) family.</text>
</comment>
<dbReference type="RefSeq" id="WP_249513704.1">
    <property type="nucleotide sequence ID" value="NZ_CP093366.1"/>
</dbReference>
<accession>A0ABY4P6Y0</accession>
<sequence>MTTTIIYAHPYAESLNHAVLLQVQEVLQSQNEPYKVLDLYQDHFNPAYTTEELRLFHIGQTTDPLVSKYQAAIQHSQRLIFIFPIWWNDLPAIVKGFLDKVFKLHFAYVNSNYGVQGQLQHIQQVQLLTTSTSPTWYLKLIAGNAVQSVFAHATLKQAGIKHVHWHNCSVSKLDWRHFGQLTQRPRHELETYLQQISI</sequence>
<dbReference type="Pfam" id="PF02525">
    <property type="entry name" value="Flavodoxin_2"/>
    <property type="match status" value="1"/>
</dbReference>
<dbReference type="Gene3D" id="3.40.50.360">
    <property type="match status" value="1"/>
</dbReference>
<dbReference type="PANTHER" id="PTHR10204">
    <property type="entry name" value="NAD P H OXIDOREDUCTASE-RELATED"/>
    <property type="match status" value="1"/>
</dbReference>
<evidence type="ECO:0000256" key="2">
    <source>
        <dbReference type="ARBA" id="ARBA00023002"/>
    </source>
</evidence>
<evidence type="ECO:0000313" key="5">
    <source>
        <dbReference type="Proteomes" id="UP000831495"/>
    </source>
</evidence>